<keyword evidence="3" id="KW-1185">Reference proteome</keyword>
<gene>
    <name evidence="2" type="ORF">PLEPLA_LOCUS41930</name>
</gene>
<proteinExistence type="predicted"/>
<reference evidence="2" key="1">
    <citation type="submission" date="2020-03" db="EMBL/GenBank/DDBJ databases">
        <authorList>
            <person name="Weist P."/>
        </authorList>
    </citation>
    <scope>NUCLEOTIDE SEQUENCE</scope>
</reference>
<dbReference type="Proteomes" id="UP001153269">
    <property type="component" value="Unassembled WGS sequence"/>
</dbReference>
<feature type="region of interest" description="Disordered" evidence="1">
    <location>
        <begin position="90"/>
        <end position="123"/>
    </location>
</feature>
<name>A0A9N7Z3D8_PLEPL</name>
<evidence type="ECO:0000313" key="2">
    <source>
        <dbReference type="EMBL" id="CAB1454168.1"/>
    </source>
</evidence>
<sequence>MSLLSNGGGNELMVTGTGACSLGYVEQICTGHKRYKAQLSPPLLILCFAVRASQERLSAERAPKHGYNAAGDWDCSKVCEASGSIASLAVSRRGTNPSPSSRLLLPTTPAGKPGTDCYEANAS</sequence>
<organism evidence="2 3">
    <name type="scientific">Pleuronectes platessa</name>
    <name type="common">European plaice</name>
    <dbReference type="NCBI Taxonomy" id="8262"/>
    <lineage>
        <taxon>Eukaryota</taxon>
        <taxon>Metazoa</taxon>
        <taxon>Chordata</taxon>
        <taxon>Craniata</taxon>
        <taxon>Vertebrata</taxon>
        <taxon>Euteleostomi</taxon>
        <taxon>Actinopterygii</taxon>
        <taxon>Neopterygii</taxon>
        <taxon>Teleostei</taxon>
        <taxon>Neoteleostei</taxon>
        <taxon>Acanthomorphata</taxon>
        <taxon>Carangaria</taxon>
        <taxon>Pleuronectiformes</taxon>
        <taxon>Pleuronectoidei</taxon>
        <taxon>Pleuronectidae</taxon>
        <taxon>Pleuronectes</taxon>
    </lineage>
</organism>
<evidence type="ECO:0000313" key="3">
    <source>
        <dbReference type="Proteomes" id="UP001153269"/>
    </source>
</evidence>
<protein>
    <submittedName>
        <fullName evidence="2">Uncharacterized protein</fullName>
    </submittedName>
</protein>
<evidence type="ECO:0000256" key="1">
    <source>
        <dbReference type="SAM" id="MobiDB-lite"/>
    </source>
</evidence>
<dbReference type="AlphaFoldDB" id="A0A9N7Z3D8"/>
<comment type="caution">
    <text evidence="2">The sequence shown here is derived from an EMBL/GenBank/DDBJ whole genome shotgun (WGS) entry which is preliminary data.</text>
</comment>
<accession>A0A9N7Z3D8</accession>
<dbReference type="EMBL" id="CADEAL010004200">
    <property type="protein sequence ID" value="CAB1454168.1"/>
    <property type="molecule type" value="Genomic_DNA"/>
</dbReference>